<evidence type="ECO:0000259" key="10">
    <source>
        <dbReference type="PROSITE" id="PS52002"/>
    </source>
</evidence>
<comment type="subcellular location">
    <subcellularLocation>
        <location evidence="1 9">Nucleus</location>
    </subcellularLocation>
</comment>
<dbReference type="InterPro" id="IPR010920">
    <property type="entry name" value="LSM_dom_sf"/>
</dbReference>
<evidence type="ECO:0000256" key="6">
    <source>
        <dbReference type="ARBA" id="ARBA00023187"/>
    </source>
</evidence>
<evidence type="ECO:0000256" key="2">
    <source>
        <dbReference type="ARBA" id="ARBA00006850"/>
    </source>
</evidence>
<reference evidence="11" key="3">
    <citation type="submission" date="2025-08" db="UniProtKB">
        <authorList>
            <consortium name="Ensembl"/>
        </authorList>
    </citation>
    <scope>IDENTIFICATION</scope>
</reference>
<feature type="domain" description="Sm" evidence="10">
    <location>
        <begin position="4"/>
        <end position="70"/>
    </location>
</feature>
<keyword evidence="5 9" id="KW-0694">RNA-binding</keyword>
<protein>
    <recommendedName>
        <fullName evidence="9">Small nuclear ribonucleoprotein G</fullName>
        <shortName evidence="9">snRNP-G</shortName>
    </recommendedName>
</protein>
<keyword evidence="7 9" id="KW-0539">Nucleus</keyword>
<sequence>MSKAHPPELKKFMDKKLSLKLNGGRHVQGILRGFDPFMNLVVDDCLEMGPGGQQNTIGMVVSTFVFLNFLYCHQRPLTHSFCSFFSLCIQPKKSCALKHSTALLSSSSLLSS</sequence>
<evidence type="ECO:0000256" key="1">
    <source>
        <dbReference type="ARBA" id="ARBA00004123"/>
    </source>
</evidence>
<dbReference type="GO" id="GO:0003723">
    <property type="term" value="F:RNA binding"/>
    <property type="evidence" value="ECO:0007669"/>
    <property type="project" value="UniProtKB-UniRule"/>
</dbReference>
<evidence type="ECO:0000313" key="11">
    <source>
        <dbReference type="Ensembl" id="ENSACLP00000056326.1"/>
    </source>
</evidence>
<keyword evidence="12" id="KW-1185">Reference proteome</keyword>
<evidence type="ECO:0000256" key="8">
    <source>
        <dbReference type="ARBA" id="ARBA00023274"/>
    </source>
</evidence>
<name>A0AAX7TRU8_ASTCA</name>
<dbReference type="InterPro" id="IPR047575">
    <property type="entry name" value="Sm"/>
</dbReference>
<reference evidence="11" key="4">
    <citation type="submission" date="2025-09" db="UniProtKB">
        <authorList>
            <consortium name="Ensembl"/>
        </authorList>
    </citation>
    <scope>IDENTIFICATION</scope>
</reference>
<evidence type="ECO:0000256" key="7">
    <source>
        <dbReference type="ARBA" id="ARBA00023242"/>
    </source>
</evidence>
<keyword evidence="4 9" id="KW-0747">Spliceosome</keyword>
<dbReference type="CDD" id="cd01719">
    <property type="entry name" value="Sm_G"/>
    <property type="match status" value="1"/>
</dbReference>
<proteinExistence type="inferred from homology"/>
<dbReference type="InterPro" id="IPR034098">
    <property type="entry name" value="Sm_G"/>
</dbReference>
<keyword evidence="8 9" id="KW-0687">Ribonucleoprotein</keyword>
<comment type="function">
    <text evidence="9">Plays a role in pre-mRNA splicing.</text>
</comment>
<accession>A0AAX7TRU8</accession>
<dbReference type="PANTHER" id="PTHR10553">
    <property type="entry name" value="SMALL NUCLEAR RIBONUCLEOPROTEIN"/>
    <property type="match status" value="1"/>
</dbReference>
<reference evidence="11 12" key="1">
    <citation type="submission" date="2018-05" db="EMBL/GenBank/DDBJ databases">
        <authorList>
            <person name="Datahose"/>
        </authorList>
    </citation>
    <scope>NUCLEOTIDE SEQUENCE</scope>
</reference>
<dbReference type="PROSITE" id="PS52002">
    <property type="entry name" value="SM"/>
    <property type="match status" value="1"/>
</dbReference>
<evidence type="ECO:0000256" key="5">
    <source>
        <dbReference type="ARBA" id="ARBA00022884"/>
    </source>
</evidence>
<keyword evidence="3 9" id="KW-0507">mRNA processing</keyword>
<keyword evidence="6 9" id="KW-0508">mRNA splicing</keyword>
<evidence type="ECO:0000256" key="9">
    <source>
        <dbReference type="RuleBase" id="RU365052"/>
    </source>
</evidence>
<dbReference type="PANTHER" id="PTHR10553:SF2">
    <property type="entry name" value="SMALL NUCLEAR RIBONUCLEOPROTEIN G"/>
    <property type="match status" value="1"/>
</dbReference>
<dbReference type="GO" id="GO:0097526">
    <property type="term" value="C:spliceosomal tri-snRNP complex"/>
    <property type="evidence" value="ECO:0007669"/>
    <property type="project" value="TreeGrafter"/>
</dbReference>
<dbReference type="GO" id="GO:0000387">
    <property type="term" value="P:spliceosomal snRNP assembly"/>
    <property type="evidence" value="ECO:0007669"/>
    <property type="project" value="UniProtKB-UniRule"/>
</dbReference>
<dbReference type="GO" id="GO:0071011">
    <property type="term" value="C:precatalytic spliceosome"/>
    <property type="evidence" value="ECO:0007669"/>
    <property type="project" value="TreeGrafter"/>
</dbReference>
<dbReference type="Ensembl" id="ENSACLT00000084009.1">
    <property type="protein sequence ID" value="ENSACLP00000056326.1"/>
    <property type="gene ID" value="ENSACLG00000030716.1"/>
</dbReference>
<evidence type="ECO:0000313" key="12">
    <source>
        <dbReference type="Proteomes" id="UP000265100"/>
    </source>
</evidence>
<dbReference type="FunFam" id="2.30.30.100:FF:000017">
    <property type="entry name" value="Small nuclear ribonucleoprotein G"/>
    <property type="match status" value="1"/>
</dbReference>
<dbReference type="Proteomes" id="UP000265100">
    <property type="component" value="Chromosome 20"/>
</dbReference>
<dbReference type="GO" id="GO:0005687">
    <property type="term" value="C:U4 snRNP"/>
    <property type="evidence" value="ECO:0007669"/>
    <property type="project" value="TreeGrafter"/>
</dbReference>
<dbReference type="GO" id="GO:0043186">
    <property type="term" value="C:P granule"/>
    <property type="evidence" value="ECO:0007669"/>
    <property type="project" value="TreeGrafter"/>
</dbReference>
<dbReference type="GeneTree" id="ENSGT00510000046985"/>
<evidence type="ECO:0000256" key="3">
    <source>
        <dbReference type="ARBA" id="ARBA00022664"/>
    </source>
</evidence>
<dbReference type="GO" id="GO:0005689">
    <property type="term" value="C:U12-type spliceosomal complex"/>
    <property type="evidence" value="ECO:0007669"/>
    <property type="project" value="TreeGrafter"/>
</dbReference>
<dbReference type="GO" id="GO:0005686">
    <property type="term" value="C:U2 snRNP"/>
    <property type="evidence" value="ECO:0007669"/>
    <property type="project" value="TreeGrafter"/>
</dbReference>
<dbReference type="InterPro" id="IPR044641">
    <property type="entry name" value="Lsm7/SmG-like"/>
</dbReference>
<dbReference type="GO" id="GO:0005682">
    <property type="term" value="C:U5 snRNP"/>
    <property type="evidence" value="ECO:0007669"/>
    <property type="project" value="TreeGrafter"/>
</dbReference>
<evidence type="ECO:0000256" key="4">
    <source>
        <dbReference type="ARBA" id="ARBA00022728"/>
    </source>
</evidence>
<dbReference type="SMART" id="SM00651">
    <property type="entry name" value="Sm"/>
    <property type="match status" value="1"/>
</dbReference>
<comment type="similarity">
    <text evidence="2 9">Belongs to the snRNP Sm proteins family.</text>
</comment>
<dbReference type="InterPro" id="IPR001163">
    <property type="entry name" value="Sm_dom_euk/arc"/>
</dbReference>
<dbReference type="SUPFAM" id="SSF50182">
    <property type="entry name" value="Sm-like ribonucleoproteins"/>
    <property type="match status" value="1"/>
</dbReference>
<dbReference type="GO" id="GO:0034719">
    <property type="term" value="C:SMN-Sm protein complex"/>
    <property type="evidence" value="ECO:0007669"/>
    <property type="project" value="TreeGrafter"/>
</dbReference>
<dbReference type="Pfam" id="PF01423">
    <property type="entry name" value="LSM"/>
    <property type="match status" value="1"/>
</dbReference>
<dbReference type="Gene3D" id="2.30.30.100">
    <property type="match status" value="1"/>
</dbReference>
<dbReference type="GO" id="GO:0071013">
    <property type="term" value="C:catalytic step 2 spliceosome"/>
    <property type="evidence" value="ECO:0007669"/>
    <property type="project" value="TreeGrafter"/>
</dbReference>
<dbReference type="AlphaFoldDB" id="A0AAX7TRU8"/>
<dbReference type="GO" id="GO:0005685">
    <property type="term" value="C:U1 snRNP"/>
    <property type="evidence" value="ECO:0007669"/>
    <property type="project" value="TreeGrafter"/>
</dbReference>
<dbReference type="GO" id="GO:0071004">
    <property type="term" value="C:U2-type prespliceosome"/>
    <property type="evidence" value="ECO:0007669"/>
    <property type="project" value="TreeGrafter"/>
</dbReference>
<reference evidence="12" key="2">
    <citation type="submission" date="2023-03" db="EMBL/GenBank/DDBJ databases">
        <authorList>
            <consortium name="Wellcome Sanger Institute Data Sharing"/>
        </authorList>
    </citation>
    <scope>NUCLEOTIDE SEQUENCE [LARGE SCALE GENOMIC DNA]</scope>
</reference>
<organism evidence="11 12">
    <name type="scientific">Astatotilapia calliptera</name>
    <name type="common">Eastern happy</name>
    <name type="synonym">Chromis callipterus</name>
    <dbReference type="NCBI Taxonomy" id="8154"/>
    <lineage>
        <taxon>Eukaryota</taxon>
        <taxon>Metazoa</taxon>
        <taxon>Chordata</taxon>
        <taxon>Craniata</taxon>
        <taxon>Vertebrata</taxon>
        <taxon>Euteleostomi</taxon>
        <taxon>Actinopterygii</taxon>
        <taxon>Neopterygii</taxon>
        <taxon>Teleostei</taxon>
        <taxon>Neoteleostei</taxon>
        <taxon>Acanthomorphata</taxon>
        <taxon>Ovalentaria</taxon>
        <taxon>Cichlomorphae</taxon>
        <taxon>Cichliformes</taxon>
        <taxon>Cichlidae</taxon>
        <taxon>African cichlids</taxon>
        <taxon>Pseudocrenilabrinae</taxon>
        <taxon>Haplochromini</taxon>
        <taxon>Astatotilapia</taxon>
    </lineage>
</organism>